<organism evidence="3 4">
    <name type="scientific">Micromonospora phaseoli</name>
    <dbReference type="NCBI Taxonomy" id="1144548"/>
    <lineage>
        <taxon>Bacteria</taxon>
        <taxon>Bacillati</taxon>
        <taxon>Actinomycetota</taxon>
        <taxon>Actinomycetes</taxon>
        <taxon>Micromonosporales</taxon>
        <taxon>Micromonosporaceae</taxon>
        <taxon>Micromonospora</taxon>
    </lineage>
</organism>
<evidence type="ECO:0000313" key="4">
    <source>
        <dbReference type="Proteomes" id="UP000198707"/>
    </source>
</evidence>
<keyword evidence="2" id="KW-0812">Transmembrane</keyword>
<gene>
    <name evidence="3" type="ORF">SAMN05443287_11330</name>
</gene>
<proteinExistence type="predicted"/>
<evidence type="ECO:0000313" key="3">
    <source>
        <dbReference type="EMBL" id="SEJ99557.1"/>
    </source>
</evidence>
<dbReference type="STRING" id="1144548.SAMN05443287_11330"/>
<feature type="transmembrane region" description="Helical" evidence="2">
    <location>
        <begin position="35"/>
        <end position="59"/>
    </location>
</feature>
<reference evidence="4" key="1">
    <citation type="submission" date="2016-10" db="EMBL/GenBank/DDBJ databases">
        <authorList>
            <person name="Varghese N."/>
            <person name="Submissions S."/>
        </authorList>
    </citation>
    <scope>NUCLEOTIDE SEQUENCE [LARGE SCALE GENOMIC DNA]</scope>
    <source>
        <strain evidence="4">CGMCC 4.7038</strain>
    </source>
</reference>
<protein>
    <submittedName>
        <fullName evidence="3">Uncharacterized protein</fullName>
    </submittedName>
</protein>
<dbReference type="AlphaFoldDB" id="A0A1H7DF65"/>
<evidence type="ECO:0000256" key="1">
    <source>
        <dbReference type="SAM" id="MobiDB-lite"/>
    </source>
</evidence>
<feature type="compositionally biased region" description="Basic and acidic residues" evidence="1">
    <location>
        <begin position="62"/>
        <end position="76"/>
    </location>
</feature>
<name>A0A1H7DF65_9ACTN</name>
<feature type="region of interest" description="Disordered" evidence="1">
    <location>
        <begin position="60"/>
        <end position="83"/>
    </location>
</feature>
<keyword evidence="4" id="KW-1185">Reference proteome</keyword>
<keyword evidence="2" id="KW-0472">Membrane</keyword>
<sequence>MVGIPATVRAPSGYADWQMSGAHRRRQDILERQKASAAMGFLLFLLFFLLLAGLSAAGLTADSRDSADWKPSDGGRRWRSRPC</sequence>
<keyword evidence="2" id="KW-1133">Transmembrane helix</keyword>
<evidence type="ECO:0000256" key="2">
    <source>
        <dbReference type="SAM" id="Phobius"/>
    </source>
</evidence>
<dbReference type="EMBL" id="FNYV01000013">
    <property type="protein sequence ID" value="SEJ99557.1"/>
    <property type="molecule type" value="Genomic_DNA"/>
</dbReference>
<dbReference type="Proteomes" id="UP000198707">
    <property type="component" value="Unassembled WGS sequence"/>
</dbReference>
<accession>A0A1H7DF65</accession>